<dbReference type="InterPro" id="IPR013986">
    <property type="entry name" value="DExx_box_DNA_helicase_dom_sf"/>
</dbReference>
<dbReference type="Gene3D" id="3.40.50.10930">
    <property type="match status" value="1"/>
</dbReference>
<dbReference type="SUPFAM" id="SSF52980">
    <property type="entry name" value="Restriction endonuclease-like"/>
    <property type="match status" value="1"/>
</dbReference>
<dbReference type="Gene3D" id="1.10.10.160">
    <property type="match status" value="1"/>
</dbReference>
<organism evidence="12 13">
    <name type="scientific">Anaerobiospirillum thomasii</name>
    <dbReference type="NCBI Taxonomy" id="179995"/>
    <lineage>
        <taxon>Bacteria</taxon>
        <taxon>Pseudomonadati</taxon>
        <taxon>Pseudomonadota</taxon>
        <taxon>Gammaproteobacteria</taxon>
        <taxon>Aeromonadales</taxon>
        <taxon>Succinivibrionaceae</taxon>
        <taxon>Anaerobiospirillum</taxon>
    </lineage>
</organism>
<dbReference type="OrthoDB" id="9762834at2"/>
<dbReference type="Pfam" id="PF04257">
    <property type="entry name" value="Exonuc_V_gamma"/>
    <property type="match status" value="1"/>
</dbReference>
<dbReference type="InterPro" id="IPR011335">
    <property type="entry name" value="Restrct_endonuc-II-like"/>
</dbReference>
<reference evidence="12 13" key="1">
    <citation type="submission" date="2018-06" db="EMBL/GenBank/DDBJ databases">
        <authorList>
            <consortium name="Pathogen Informatics"/>
            <person name="Doyle S."/>
        </authorList>
    </citation>
    <scope>NUCLEOTIDE SEQUENCE [LARGE SCALE GENOMIC DNA]</scope>
    <source>
        <strain evidence="12 13">NCTC13093</strain>
    </source>
</reference>
<dbReference type="NCBIfam" id="TIGR01450">
    <property type="entry name" value="recC"/>
    <property type="match status" value="1"/>
</dbReference>
<comment type="miscellaneous">
    <text evidence="10">In the RecBCD complex, RecB has a slow 3'-5' helicase, an exonuclease activity and loads RecA onto ssDNA, RecD has a fast 5'-3' helicase activity, while RecC stimulates the ATPase and processivity of the RecB helicase and contributes to recognition of the Chi site.</text>
</comment>
<dbReference type="InterPro" id="IPR041500">
    <property type="entry name" value="RecC_C"/>
</dbReference>
<keyword evidence="7 10" id="KW-0067">ATP-binding</keyword>
<dbReference type="PIRSF" id="PIRSF000980">
    <property type="entry name" value="RecC"/>
    <property type="match status" value="1"/>
</dbReference>
<dbReference type="InterPro" id="IPR027417">
    <property type="entry name" value="P-loop_NTPase"/>
</dbReference>
<evidence type="ECO:0000256" key="8">
    <source>
        <dbReference type="ARBA" id="ARBA00023125"/>
    </source>
</evidence>
<feature type="domain" description="RecC C-terminal" evidence="11">
    <location>
        <begin position="920"/>
        <end position="1059"/>
    </location>
</feature>
<evidence type="ECO:0000256" key="6">
    <source>
        <dbReference type="ARBA" id="ARBA00022839"/>
    </source>
</evidence>
<dbReference type="EMBL" id="UAPV01000001">
    <property type="protein sequence ID" value="SPT68908.1"/>
    <property type="molecule type" value="Genomic_DNA"/>
</dbReference>
<evidence type="ECO:0000256" key="5">
    <source>
        <dbReference type="ARBA" id="ARBA00022806"/>
    </source>
</evidence>
<sequence length="1250" mass="143306">MHTDTLNIVNSNDLQVLSQICARIISENPLPDPFMRESILVMNSGMKTYLSQELANYSGVQANCRYVHVWQIIWEIYKSIHNLTETRNPFSSDYLRLNIFSLRHIWEQDEGEYAFYFHKLADYTQYDVTGDKAYELSGRIADIFDQYQMYRTDYILEWNKFTKDDFAYYMTDSSESGAIGAWIERVAKYTAGGRVRSNSAYLRIKTNLEENIWQIRLWCLLRENLDLKAVETQSEDYDTACLSVMADRAQMLDALKRALKNNRELSDLVPQRIFVFGVSSLPVAVIEILQALSTISQVFIMLLNPCAHYWGDIKDSYVEKFEDFKKLLARKYAKDNMLSLPYQRKNYEVKNFNYASEDYTDGIRQEGNALLLSLGRQGRDNLSLLMEYDESVNFISAFADIEGTCLLSEIKRRLLELDESTDETRYVLRNNDRSLEIHSCHTKMREVEVLKDKILELFNSYRIRGQKLRPRDIVVMVPAINAYAPYIQSVFSPDIKDEISLPYAISDRSSGQENAVADALISLLSIDKKRITSNFILDMLTIPAIASKFDISSDDLELIGRWFNDNNVLWGIDDTAFLFDCDGNEALELGEHLPFTFGHGLKRMVEGTLLGSSVKDDVYLDIEGSDLKTLSSVYSFIYKVANLKQTFIPSLALEIKDEHNSSWQSMINKLIADFFDTQDVACQEVIAIIAAALDDIAAIIGDLKQKPKITLATFRSMLESEFSKSNEFSPFLRDKINFCSLVPMRAVPFEHVFVLGLNDGEFPRQDVLLNFNLMSVPDLIRRGDRSASAEDRFLFLEAIISARQSLYLSYIGRDAVDNSVRNPSIVLSELLDYLSDSLVLENGSCDEKSILSRLIKEERLHGYDADNFLEDNGQQHVLYHPSFNRDYFYQCIYEVKELDYMPYLGFESFSNEIAQNLFFDLSEVEDFLRCPCRFFLKRVLDIYVSDVRAMSLADHESFALGSFDINLLFNDLIESLFVGKNLIDDLFGVTDENSLVRVTVQGTSYNLPPSVYKALESFIEDKRRDGSIPYGVFAQEVIAELKLKFCALCKAICAIAKDTLEVFDKDSSSVFEFMVDEYAPSGRMMHKIELRSAHRQCNYKIFAFNTFEMGKVPYKVAVSCALYSAFNALNGFDSTFYAIDSVGSTLCFNGFTHDEAESFMNEVLSFMIFGLRRPQPWCDRLIGTLDFGKEHDFEEFIASIQLKESGNASFDYVFNDVPTVLEHGILLSNLHDFFEFYTEYILQHFGAGSE</sequence>
<dbReference type="AlphaFoldDB" id="A0A2X0VD91"/>
<keyword evidence="3 10" id="KW-0227">DNA damage</keyword>
<evidence type="ECO:0000259" key="11">
    <source>
        <dbReference type="Pfam" id="PF17946"/>
    </source>
</evidence>
<dbReference type="GO" id="GO:0003678">
    <property type="term" value="F:DNA helicase activity"/>
    <property type="evidence" value="ECO:0007669"/>
    <property type="project" value="UniProtKB-UniRule"/>
</dbReference>
<dbReference type="HAMAP" id="MF_01486">
    <property type="entry name" value="RecC"/>
    <property type="match status" value="1"/>
</dbReference>
<proteinExistence type="inferred from homology"/>
<evidence type="ECO:0000313" key="12">
    <source>
        <dbReference type="EMBL" id="SPT68908.1"/>
    </source>
</evidence>
<dbReference type="Gene3D" id="3.40.50.300">
    <property type="entry name" value="P-loop containing nucleotide triphosphate hydrolases"/>
    <property type="match status" value="2"/>
</dbReference>
<evidence type="ECO:0000313" key="13">
    <source>
        <dbReference type="Proteomes" id="UP000250086"/>
    </source>
</evidence>
<dbReference type="PANTHER" id="PTHR30591">
    <property type="entry name" value="RECBCD ENZYME SUBUNIT RECC"/>
    <property type="match status" value="1"/>
</dbReference>
<dbReference type="PANTHER" id="PTHR30591:SF1">
    <property type="entry name" value="RECBCD ENZYME SUBUNIT RECC"/>
    <property type="match status" value="1"/>
</dbReference>
<comment type="function">
    <text evidence="10">A helicase/nuclease that prepares dsDNA breaks (DSB) for recombinational DNA repair. Binds to DSBs and unwinds DNA via a highly rapid and processive ATP-dependent bidirectional helicase activity. Unwinds dsDNA until it encounters a Chi (crossover hotspot instigator) sequence from the 3' direction. Cuts ssDNA a few nucleotides 3' to the Chi site. The properties and activities of the enzyme are changed at Chi. The Chi-altered holoenzyme produces a long 3'-ssDNA overhang and facilitates RecA-binding to the ssDNA for homologous DNA recombination and repair. Holoenzyme degrades any linearized DNA that is unable to undergo homologous recombination. In the holoenzyme this subunit recognizes the wild-type Chi sequence, and when added to isolated RecB increases its ATP-dependent helicase processivity.</text>
</comment>
<accession>A0A2X0VD91</accession>
<keyword evidence="13" id="KW-1185">Reference proteome</keyword>
<dbReference type="RefSeq" id="WP_113743118.1">
    <property type="nucleotide sequence ID" value="NZ_UAPU01000006.1"/>
</dbReference>
<dbReference type="GO" id="GO:0003677">
    <property type="term" value="F:DNA binding"/>
    <property type="evidence" value="ECO:0007669"/>
    <property type="project" value="UniProtKB-UniRule"/>
</dbReference>
<gene>
    <name evidence="10 12" type="primary">recC</name>
    <name evidence="12" type="ORF">NCTC13093_00258</name>
</gene>
<keyword evidence="6 10" id="KW-0269">Exonuclease</keyword>
<keyword evidence="5 10" id="KW-0347">Helicase</keyword>
<evidence type="ECO:0000256" key="4">
    <source>
        <dbReference type="ARBA" id="ARBA00022801"/>
    </source>
</evidence>
<name>A0A2X0VD91_9GAMM</name>
<keyword evidence="4 10" id="KW-0378">Hydrolase</keyword>
<protein>
    <recommendedName>
        <fullName evidence="10">RecBCD enzyme subunit RecC</fullName>
    </recommendedName>
    <alternativeName>
        <fullName evidence="10">Exonuclease V subunit RecC</fullName>
        <shortName evidence="10">ExoV subunit RecC</shortName>
    </alternativeName>
    <alternativeName>
        <fullName evidence="10">Helicase/nuclease RecBCD subunit RecC</fullName>
    </alternativeName>
</protein>
<dbReference type="SUPFAM" id="SSF52540">
    <property type="entry name" value="P-loop containing nucleoside triphosphate hydrolases"/>
    <property type="match status" value="2"/>
</dbReference>
<comment type="similarity">
    <text evidence="10">Belongs to the RecC family.</text>
</comment>
<dbReference type="GO" id="GO:0009338">
    <property type="term" value="C:exodeoxyribonuclease V complex"/>
    <property type="evidence" value="ECO:0007669"/>
    <property type="project" value="InterPro"/>
</dbReference>
<dbReference type="Proteomes" id="UP000250086">
    <property type="component" value="Unassembled WGS sequence"/>
</dbReference>
<keyword evidence="8 10" id="KW-0238">DNA-binding</keyword>
<evidence type="ECO:0000256" key="7">
    <source>
        <dbReference type="ARBA" id="ARBA00022840"/>
    </source>
</evidence>
<evidence type="ECO:0000256" key="10">
    <source>
        <dbReference type="HAMAP-Rule" id="MF_01486"/>
    </source>
</evidence>
<dbReference type="InterPro" id="IPR006697">
    <property type="entry name" value="RecC"/>
</dbReference>
<evidence type="ECO:0000256" key="2">
    <source>
        <dbReference type="ARBA" id="ARBA00022741"/>
    </source>
</evidence>
<evidence type="ECO:0000256" key="9">
    <source>
        <dbReference type="ARBA" id="ARBA00023204"/>
    </source>
</evidence>
<dbReference type="GO" id="GO:0005524">
    <property type="term" value="F:ATP binding"/>
    <property type="evidence" value="ECO:0007669"/>
    <property type="project" value="UniProtKB-UniRule"/>
</dbReference>
<keyword evidence="9 10" id="KW-0234">DNA repair</keyword>
<keyword evidence="1 10" id="KW-0540">Nuclease</keyword>
<dbReference type="GO" id="GO:0008854">
    <property type="term" value="F:exodeoxyribonuclease V activity"/>
    <property type="evidence" value="ECO:0007669"/>
    <property type="project" value="InterPro"/>
</dbReference>
<dbReference type="GO" id="GO:0000724">
    <property type="term" value="P:double-strand break repair via homologous recombination"/>
    <property type="evidence" value="ECO:0007669"/>
    <property type="project" value="UniProtKB-UniRule"/>
</dbReference>
<evidence type="ECO:0000256" key="1">
    <source>
        <dbReference type="ARBA" id="ARBA00022722"/>
    </source>
</evidence>
<evidence type="ECO:0000256" key="3">
    <source>
        <dbReference type="ARBA" id="ARBA00022763"/>
    </source>
</evidence>
<dbReference type="Pfam" id="PF17946">
    <property type="entry name" value="RecC_C"/>
    <property type="match status" value="1"/>
</dbReference>
<keyword evidence="2 10" id="KW-0547">Nucleotide-binding</keyword>
<comment type="subunit">
    <text evidence="10">Heterotrimer of RecB, RecC and RecD. All subunits contribute to DNA-binding.</text>
</comment>